<dbReference type="InterPro" id="IPR044666">
    <property type="entry name" value="Cyclophilin_A-like"/>
</dbReference>
<evidence type="ECO:0000256" key="2">
    <source>
        <dbReference type="ARBA" id="ARBA00023110"/>
    </source>
</evidence>
<dbReference type="GO" id="GO:0003755">
    <property type="term" value="F:peptidyl-prolyl cis-trans isomerase activity"/>
    <property type="evidence" value="ECO:0007669"/>
    <property type="project" value="UniProtKB-UniRule"/>
</dbReference>
<organism evidence="5 6">
    <name type="scientific">Syntrophorhabdus aromaticivorans</name>
    <dbReference type="NCBI Taxonomy" id="328301"/>
    <lineage>
        <taxon>Bacteria</taxon>
        <taxon>Pseudomonadati</taxon>
        <taxon>Thermodesulfobacteriota</taxon>
        <taxon>Syntrophorhabdia</taxon>
        <taxon>Syntrophorhabdales</taxon>
        <taxon>Syntrophorhabdaceae</taxon>
        <taxon>Syntrophorhabdus</taxon>
    </lineage>
</organism>
<dbReference type="InterPro" id="IPR002130">
    <property type="entry name" value="Cyclophilin-type_PPIase_dom"/>
</dbReference>
<dbReference type="InterPro" id="IPR020892">
    <property type="entry name" value="Cyclophilin-type_PPIase_CS"/>
</dbReference>
<dbReference type="PRINTS" id="PR00153">
    <property type="entry name" value="CSAPPISMRASE"/>
</dbReference>
<evidence type="ECO:0000256" key="4">
    <source>
        <dbReference type="RuleBase" id="RU363019"/>
    </source>
</evidence>
<dbReference type="PANTHER" id="PTHR45625:SF4">
    <property type="entry name" value="PEPTIDYLPROLYL ISOMERASE DOMAIN AND WD REPEAT-CONTAINING PROTEIN 1"/>
    <property type="match status" value="1"/>
</dbReference>
<name>A0A351TZH9_9BACT</name>
<keyword evidence="3 4" id="KW-0413">Isomerase</keyword>
<dbReference type="EMBL" id="JAAYEE010000242">
    <property type="protein sequence ID" value="NLW36378.1"/>
    <property type="molecule type" value="Genomic_DNA"/>
</dbReference>
<reference evidence="5" key="1">
    <citation type="journal article" date="2020" name="Biotechnol. Biofuels">
        <title>New insights from the biogas microbiome by comprehensive genome-resolved metagenomics of nearly 1600 species originating from multiple anaerobic digesters.</title>
        <authorList>
            <person name="Campanaro S."/>
            <person name="Treu L."/>
            <person name="Rodriguez-R L.M."/>
            <person name="Kovalovszki A."/>
            <person name="Ziels R.M."/>
            <person name="Maus I."/>
            <person name="Zhu X."/>
            <person name="Kougias P.G."/>
            <person name="Basile A."/>
            <person name="Luo G."/>
            <person name="Schluter A."/>
            <person name="Konstantinidis K.T."/>
            <person name="Angelidaki I."/>
        </authorList>
    </citation>
    <scope>NUCLEOTIDE SEQUENCE</scope>
    <source>
        <strain evidence="5">AS06rmzACSIP_7</strain>
    </source>
</reference>
<dbReference type="InterPro" id="IPR029000">
    <property type="entry name" value="Cyclophilin-like_dom_sf"/>
</dbReference>
<dbReference type="STRING" id="909663.GCA_000512235_00196"/>
<dbReference type="PANTHER" id="PTHR45625">
    <property type="entry name" value="PEPTIDYL-PROLYL CIS-TRANS ISOMERASE-RELATED"/>
    <property type="match status" value="1"/>
</dbReference>
<reference evidence="5" key="2">
    <citation type="submission" date="2020-01" db="EMBL/GenBank/DDBJ databases">
        <authorList>
            <person name="Campanaro S."/>
        </authorList>
    </citation>
    <scope>NUCLEOTIDE SEQUENCE</scope>
    <source>
        <strain evidence="5">AS06rmzACSIP_7</strain>
    </source>
</reference>
<evidence type="ECO:0000256" key="1">
    <source>
        <dbReference type="ARBA" id="ARBA00007365"/>
    </source>
</evidence>
<protein>
    <recommendedName>
        <fullName evidence="4">Peptidyl-prolyl cis-trans isomerase</fullName>
        <shortName evidence="4">PPIase</shortName>
        <ecNumber evidence="4">5.2.1.8</ecNumber>
    </recommendedName>
</protein>
<dbReference type="GO" id="GO:0006457">
    <property type="term" value="P:protein folding"/>
    <property type="evidence" value="ECO:0007669"/>
    <property type="project" value="InterPro"/>
</dbReference>
<evidence type="ECO:0000313" key="6">
    <source>
        <dbReference type="Proteomes" id="UP000777265"/>
    </source>
</evidence>
<dbReference type="SUPFAM" id="SSF50891">
    <property type="entry name" value="Cyclophilin-like"/>
    <property type="match status" value="1"/>
</dbReference>
<proteinExistence type="inferred from homology"/>
<comment type="catalytic activity">
    <reaction evidence="4">
        <text>[protein]-peptidylproline (omega=180) = [protein]-peptidylproline (omega=0)</text>
        <dbReference type="Rhea" id="RHEA:16237"/>
        <dbReference type="Rhea" id="RHEA-COMP:10747"/>
        <dbReference type="Rhea" id="RHEA-COMP:10748"/>
        <dbReference type="ChEBI" id="CHEBI:83833"/>
        <dbReference type="ChEBI" id="CHEBI:83834"/>
        <dbReference type="EC" id="5.2.1.8"/>
    </reaction>
</comment>
<comment type="similarity">
    <text evidence="1 4">Belongs to the cyclophilin-type PPIase family.</text>
</comment>
<evidence type="ECO:0000256" key="3">
    <source>
        <dbReference type="ARBA" id="ARBA00023235"/>
    </source>
</evidence>
<keyword evidence="2 4" id="KW-0697">Rotamase</keyword>
<accession>A0A351TZH9</accession>
<dbReference type="PROSITE" id="PS00170">
    <property type="entry name" value="CSA_PPIASE_1"/>
    <property type="match status" value="1"/>
</dbReference>
<dbReference type="EC" id="5.2.1.8" evidence="4"/>
<dbReference type="Pfam" id="PF00160">
    <property type="entry name" value="Pro_isomerase"/>
    <property type="match status" value="1"/>
</dbReference>
<comment type="caution">
    <text evidence="5">The sequence shown here is derived from an EMBL/GenBank/DDBJ whole genome shotgun (WGS) entry which is preliminary data.</text>
</comment>
<sequence>MAYPSLTATISTTKGNIRLTLFPDKAPLTVLNFVNLARKGFYDGLAFHRVIADFMIQGGCPKGNGTGGPGYRFRDEFSPTLRHDKPGILSMANAGPNTNGSQFFITHVPTPWLDDRHAVFGAVVGEEDQKVVNSVAQGDKIESIVIEGDASQLAEEHKDQLDTWNAALQETTK</sequence>
<gene>
    <name evidence="5" type="ORF">GXY80_13025</name>
</gene>
<evidence type="ECO:0000313" key="5">
    <source>
        <dbReference type="EMBL" id="NLW36378.1"/>
    </source>
</evidence>
<comment type="function">
    <text evidence="4">PPIases accelerate the folding of proteins. It catalyzes the cis-trans isomerization of proline imidic peptide bonds in oligopeptides.</text>
</comment>
<dbReference type="Proteomes" id="UP000777265">
    <property type="component" value="Unassembled WGS sequence"/>
</dbReference>
<dbReference type="CDD" id="cd00317">
    <property type="entry name" value="cyclophilin"/>
    <property type="match status" value="1"/>
</dbReference>
<dbReference type="Gene3D" id="2.40.100.10">
    <property type="entry name" value="Cyclophilin-like"/>
    <property type="match status" value="1"/>
</dbReference>
<dbReference type="AlphaFoldDB" id="A0A351TZH9"/>
<dbReference type="PROSITE" id="PS50072">
    <property type="entry name" value="CSA_PPIASE_2"/>
    <property type="match status" value="1"/>
</dbReference>